<dbReference type="InterPro" id="IPR035969">
    <property type="entry name" value="Rab-GAP_TBC_sf"/>
</dbReference>
<gene>
    <name evidence="2" type="primary">TB22A</name>
    <name evidence="2" type="ORF">NBO_6g0105</name>
</gene>
<evidence type="ECO:0000313" key="2">
    <source>
        <dbReference type="EMBL" id="EOB15355.1"/>
    </source>
</evidence>
<dbReference type="HOGENOM" id="CLU_018687_5_0_1"/>
<dbReference type="Pfam" id="PF00566">
    <property type="entry name" value="RabGAP-TBC"/>
    <property type="match status" value="1"/>
</dbReference>
<dbReference type="SUPFAM" id="SSF47923">
    <property type="entry name" value="Ypt/Rab-GAP domain of gyp1p"/>
    <property type="match status" value="2"/>
</dbReference>
<name>R0MMC4_NOSB1</name>
<keyword evidence="3" id="KW-1185">Reference proteome</keyword>
<dbReference type="STRING" id="578461.R0MMC4"/>
<dbReference type="PANTHER" id="PTHR22957:SF26">
    <property type="entry name" value="LD44506P"/>
    <property type="match status" value="1"/>
</dbReference>
<evidence type="ECO:0000259" key="1">
    <source>
        <dbReference type="PROSITE" id="PS50086"/>
    </source>
</evidence>
<dbReference type="VEuPathDB" id="MicrosporidiaDB:NBO_6g0105"/>
<dbReference type="PANTHER" id="PTHR22957">
    <property type="entry name" value="TBC1 DOMAIN FAMILY MEMBER GTPASE-ACTIVATING PROTEIN"/>
    <property type="match status" value="1"/>
</dbReference>
<proteinExistence type="predicted"/>
<dbReference type="OrthoDB" id="26371at2759"/>
<accession>R0MMC4</accession>
<sequence length="388" mass="45697">MNELQKSLESKNFCNLQKIKEEIIGDHVYYGPIIWKILLGTVGLKPSNFEKDCVHSDIEYKLLFNYSFINYLIEYFQTADSQESPYKENDISNNYHLIIMDKVEKDKLIEFYSNCSTSNESLKSIGPQISYPIDDLNFLNKLQNNFLSALDQETMKKENIRLIYRHPLQINSKILHQIHIDIKRLNPRSLNIKGVNISHMYYNILVLVSHRRPSLGYIQGMADILVPFIVEFSKENLSTAESSAYFCYLKLLDRIQKYISGLQTDLIFLLNSQLEKIDPDIFSFLKQSKLEIHMFAFRWFNCLYIREFPYELYKKIFTTMLSYEKIGEFLIYFGVSLILKFKPELLKNGFSENIILLQTINEFNWTEESIEELLKSTSVYFKTIGGFL</sequence>
<organism evidence="2 3">
    <name type="scientific">Nosema bombycis (strain CQ1 / CVCC 102059)</name>
    <name type="common">Microsporidian parasite</name>
    <name type="synonym">Pebrine of silkworm</name>
    <dbReference type="NCBI Taxonomy" id="578461"/>
    <lineage>
        <taxon>Eukaryota</taxon>
        <taxon>Fungi</taxon>
        <taxon>Fungi incertae sedis</taxon>
        <taxon>Microsporidia</taxon>
        <taxon>Nosematidae</taxon>
        <taxon>Nosema</taxon>
    </lineage>
</organism>
<dbReference type="Gene3D" id="1.10.472.80">
    <property type="entry name" value="Ypt/Rab-GAP domain of gyp1p, domain 3"/>
    <property type="match status" value="1"/>
</dbReference>
<dbReference type="EMBL" id="KB908914">
    <property type="protein sequence ID" value="EOB15355.1"/>
    <property type="molecule type" value="Genomic_DNA"/>
</dbReference>
<dbReference type="GO" id="GO:0005096">
    <property type="term" value="F:GTPase activator activity"/>
    <property type="evidence" value="ECO:0007669"/>
    <property type="project" value="TreeGrafter"/>
</dbReference>
<evidence type="ECO:0000313" key="3">
    <source>
        <dbReference type="Proteomes" id="UP000016927"/>
    </source>
</evidence>
<dbReference type="Gene3D" id="1.10.8.270">
    <property type="entry name" value="putative rabgap domain of human tbc1 domain family member 14 like domains"/>
    <property type="match status" value="1"/>
</dbReference>
<dbReference type="InterPro" id="IPR000195">
    <property type="entry name" value="Rab-GAP-TBC_dom"/>
</dbReference>
<dbReference type="AlphaFoldDB" id="R0MMC4"/>
<dbReference type="SMART" id="SM00164">
    <property type="entry name" value="TBC"/>
    <property type="match status" value="1"/>
</dbReference>
<protein>
    <submittedName>
        <fullName evidence="2">TBC1 domain family member 22A</fullName>
    </submittedName>
</protein>
<dbReference type="Proteomes" id="UP000016927">
    <property type="component" value="Unassembled WGS sequence"/>
</dbReference>
<dbReference type="PROSITE" id="PS50086">
    <property type="entry name" value="TBC_RABGAP"/>
    <property type="match status" value="1"/>
</dbReference>
<feature type="domain" description="Rab-GAP TBC" evidence="1">
    <location>
        <begin position="25"/>
        <end position="324"/>
    </location>
</feature>
<reference evidence="2 3" key="1">
    <citation type="journal article" date="2013" name="BMC Genomics">
        <title>Comparative genomics of parasitic silkworm microsporidia reveal an association between genome expansion and host adaptation.</title>
        <authorList>
            <person name="Pan G."/>
            <person name="Xu J."/>
            <person name="Li T."/>
            <person name="Xia Q."/>
            <person name="Liu S.L."/>
            <person name="Zhang G."/>
            <person name="Li S."/>
            <person name="Li C."/>
            <person name="Liu H."/>
            <person name="Yang L."/>
            <person name="Liu T."/>
            <person name="Zhang X."/>
            <person name="Wu Z."/>
            <person name="Fan W."/>
            <person name="Dang X."/>
            <person name="Xiang H."/>
            <person name="Tao M."/>
            <person name="Li Y."/>
            <person name="Hu J."/>
            <person name="Li Z."/>
            <person name="Lin L."/>
            <person name="Luo J."/>
            <person name="Geng L."/>
            <person name="Wang L."/>
            <person name="Long M."/>
            <person name="Wan Y."/>
            <person name="He N."/>
            <person name="Zhang Z."/>
            <person name="Lu C."/>
            <person name="Keeling P.J."/>
            <person name="Wang J."/>
            <person name="Xiang Z."/>
            <person name="Zhou Z."/>
        </authorList>
    </citation>
    <scope>NUCLEOTIDE SEQUENCE [LARGE SCALE GENOMIC DNA]</scope>
    <source>
        <strain evidence="3">CQ1 / CVCC 102059</strain>
    </source>
</reference>